<dbReference type="Proteomes" id="UP001154078">
    <property type="component" value="Chromosome 5"/>
</dbReference>
<keyword evidence="10" id="KW-1133">Transmembrane helix</keyword>
<accession>A0A9P0FHE6</accession>
<dbReference type="OrthoDB" id="10265211at2759"/>
<dbReference type="EMBL" id="OV121136">
    <property type="protein sequence ID" value="CAH0556948.1"/>
    <property type="molecule type" value="Genomic_DNA"/>
</dbReference>
<dbReference type="Pfam" id="PF19675">
    <property type="entry name" value="ORC3_ins"/>
    <property type="match status" value="1"/>
</dbReference>
<dbReference type="GO" id="GO:0031261">
    <property type="term" value="C:DNA replication preinitiation complex"/>
    <property type="evidence" value="ECO:0007669"/>
    <property type="project" value="TreeGrafter"/>
</dbReference>
<comment type="subcellular location">
    <subcellularLocation>
        <location evidence="1">Nucleus</location>
    </subcellularLocation>
</comment>
<dbReference type="InterPro" id="IPR045667">
    <property type="entry name" value="ORC3_N"/>
</dbReference>
<evidence type="ECO:0000256" key="6">
    <source>
        <dbReference type="ARBA" id="ARBA00023125"/>
    </source>
</evidence>
<feature type="domain" description="Origin recognition complex subunit 3 N-terminal" evidence="11">
    <location>
        <begin position="5"/>
        <end position="334"/>
    </location>
</feature>
<feature type="domain" description="Origin recognition complex subunit 3 insertion" evidence="13">
    <location>
        <begin position="347"/>
        <end position="586"/>
    </location>
</feature>
<dbReference type="GO" id="GO:0005664">
    <property type="term" value="C:nuclear origin of replication recognition complex"/>
    <property type="evidence" value="ECO:0007669"/>
    <property type="project" value="InterPro"/>
</dbReference>
<dbReference type="InterPro" id="IPR045663">
    <property type="entry name" value="ORC3_ins"/>
</dbReference>
<evidence type="ECO:0000259" key="11">
    <source>
        <dbReference type="Pfam" id="PF07034"/>
    </source>
</evidence>
<evidence type="ECO:0000256" key="3">
    <source>
        <dbReference type="ARBA" id="ARBA00019085"/>
    </source>
</evidence>
<evidence type="ECO:0000259" key="12">
    <source>
        <dbReference type="Pfam" id="PF18137"/>
    </source>
</evidence>
<evidence type="ECO:0000256" key="4">
    <source>
        <dbReference type="ARBA" id="ARBA00022553"/>
    </source>
</evidence>
<evidence type="ECO:0000256" key="5">
    <source>
        <dbReference type="ARBA" id="ARBA00022705"/>
    </source>
</evidence>
<keyword evidence="4" id="KW-0597">Phosphoprotein</keyword>
<keyword evidence="5" id="KW-0235">DNA replication</keyword>
<comment type="function">
    <text evidence="9">Component of the origin recognition complex (ORC) that binds origins of replication. DNA-binding is ATP-dependent. The specific DNA sequences that define origins of replication have not been identified yet. ORC is required to assemble the pre-replication complex necessary to initiate DNA replication. Binds histone H3 and H4 trimethylation marks H3K9me3, H3K27me3 and H4K20me3.</text>
</comment>
<proteinExistence type="inferred from homology"/>
<dbReference type="GO" id="GO:0005656">
    <property type="term" value="C:nuclear pre-replicative complex"/>
    <property type="evidence" value="ECO:0007669"/>
    <property type="project" value="TreeGrafter"/>
</dbReference>
<sequence length="710" mass="82337">MEEDQTVSVSKGVFVFKNGIKAGSKKSKSKKKVGTSLHLLSENPWYKSYETLWTSLEEQIDGLNSEMFSSVLGSLVDFVGESYRFDVDEVPTAALLTGINMPDHKAQFTSLAKQLKDNVTEHVACLYAQDCQNIKYLVDNLINQFVNEDRCDSDEDDMEVVDKPQRIKKSLFSLQLLQGWYEELYLTETPKVEIKKEKCKNKKKVLVVIIPDFEAFNPEVLQRFILIAYSYINVLPIVIVLGIATSLSTLHTSLPYHVSSKVSVQVFHSKPSTEYLNKVLEDVFFTLDCPFQLGGKVFNLFVDIFLFYDFSVSGFIQNIKYAMLEHFSYGNAMSLCSESKKEIKQLIKKFKHEDCENTRRLLSFRKLVESESYENRIKLLTDDDYFKIVLEEEVFKLRKYIRRLHIFLKALWILVCDLPKAPLGKHLREIYSVGTSQSITKSQEYKECFQLLNFQSKEELCRKIERVIMNVGSIVNVSYNKPNKLQEFVINLKAYLNDMDVENNEEVDVEILTDVTNNMEEPEISGQMDRKQLKEKLLGMSKQTSKQMNRYEQIRQSLLNYLSETFEIYLTKPSSMYFHEICFFNDISIRTHIIGEHRAAIHSALNNPHHYLQCNCCDFPETAIRSCMPDISIAYKLHLECGKLINLYDWLQAFVSIIDPYDDDEDDAKRIIHPELQARFTQAVQELEFLGFIKSSKRKADHVTRTTWGG</sequence>
<dbReference type="Pfam" id="PF18137">
    <property type="entry name" value="WHD_ORC"/>
    <property type="match status" value="1"/>
</dbReference>
<comment type="subunit">
    <text evidence="8">Component of ORC, a complex composed of at least 6 subunits: ORC1, ORC2, ORC3, ORC4, ORC5 and ORC6. ORC is regulated in a cell-cycle dependent manner. It is sequentially assembled at the exit from anaphase of mitosis and disassembled as cells enter S phase.</text>
</comment>
<evidence type="ECO:0000256" key="10">
    <source>
        <dbReference type="SAM" id="Phobius"/>
    </source>
</evidence>
<gene>
    <name evidence="14" type="ORF">MELIAE_LOCUS7771</name>
</gene>
<evidence type="ECO:0000256" key="9">
    <source>
        <dbReference type="ARBA" id="ARBA00045241"/>
    </source>
</evidence>
<evidence type="ECO:0000256" key="1">
    <source>
        <dbReference type="ARBA" id="ARBA00004123"/>
    </source>
</evidence>
<organism evidence="14 15">
    <name type="scientific">Brassicogethes aeneus</name>
    <name type="common">Rape pollen beetle</name>
    <name type="synonym">Meligethes aeneus</name>
    <dbReference type="NCBI Taxonomy" id="1431903"/>
    <lineage>
        <taxon>Eukaryota</taxon>
        <taxon>Metazoa</taxon>
        <taxon>Ecdysozoa</taxon>
        <taxon>Arthropoda</taxon>
        <taxon>Hexapoda</taxon>
        <taxon>Insecta</taxon>
        <taxon>Pterygota</taxon>
        <taxon>Neoptera</taxon>
        <taxon>Endopterygota</taxon>
        <taxon>Coleoptera</taxon>
        <taxon>Polyphaga</taxon>
        <taxon>Cucujiformia</taxon>
        <taxon>Nitidulidae</taxon>
        <taxon>Meligethinae</taxon>
        <taxon>Brassicogethes</taxon>
    </lineage>
</organism>
<keyword evidence="10" id="KW-0812">Transmembrane</keyword>
<dbReference type="PANTHER" id="PTHR12748">
    <property type="entry name" value="ORIGIN RECOGNITION COMPLEX SUBUNIT 3"/>
    <property type="match status" value="1"/>
</dbReference>
<dbReference type="Pfam" id="PF07034">
    <property type="entry name" value="ORC3_N"/>
    <property type="match status" value="1"/>
</dbReference>
<keyword evidence="7" id="KW-0539">Nucleus</keyword>
<protein>
    <recommendedName>
        <fullName evidence="3">Origin recognition complex subunit 3</fullName>
    </recommendedName>
</protein>
<feature type="transmembrane region" description="Helical" evidence="10">
    <location>
        <begin position="224"/>
        <end position="244"/>
    </location>
</feature>
<dbReference type="InterPro" id="IPR020795">
    <property type="entry name" value="ORC3"/>
</dbReference>
<evidence type="ECO:0000313" key="14">
    <source>
        <dbReference type="EMBL" id="CAH0556948.1"/>
    </source>
</evidence>
<dbReference type="CDD" id="cd20704">
    <property type="entry name" value="Orc3"/>
    <property type="match status" value="2"/>
</dbReference>
<reference evidence="14" key="1">
    <citation type="submission" date="2021-12" db="EMBL/GenBank/DDBJ databases">
        <authorList>
            <person name="King R."/>
        </authorList>
    </citation>
    <scope>NUCLEOTIDE SEQUENCE</scope>
</reference>
<name>A0A9P0FHE6_BRAAE</name>
<evidence type="ECO:0000259" key="13">
    <source>
        <dbReference type="Pfam" id="PF19675"/>
    </source>
</evidence>
<keyword evidence="10" id="KW-0472">Membrane</keyword>
<dbReference type="GO" id="GO:0003688">
    <property type="term" value="F:DNA replication origin binding"/>
    <property type="evidence" value="ECO:0007669"/>
    <property type="project" value="TreeGrafter"/>
</dbReference>
<feature type="domain" description="Origin recognition complex subunit 3 winged helix C-terminal" evidence="12">
    <location>
        <begin position="598"/>
        <end position="708"/>
    </location>
</feature>
<dbReference type="AlphaFoldDB" id="A0A9P0FHE6"/>
<evidence type="ECO:0000256" key="7">
    <source>
        <dbReference type="ARBA" id="ARBA00023242"/>
    </source>
</evidence>
<dbReference type="GO" id="GO:0006270">
    <property type="term" value="P:DNA replication initiation"/>
    <property type="evidence" value="ECO:0007669"/>
    <property type="project" value="TreeGrafter"/>
</dbReference>
<dbReference type="PANTHER" id="PTHR12748:SF0">
    <property type="entry name" value="ORIGIN RECOGNITION COMPLEX SUBUNIT 3"/>
    <property type="match status" value="1"/>
</dbReference>
<dbReference type="InterPro" id="IPR040855">
    <property type="entry name" value="ORC_WH_C"/>
</dbReference>
<evidence type="ECO:0000256" key="8">
    <source>
        <dbReference type="ARBA" id="ARBA00026084"/>
    </source>
</evidence>
<evidence type="ECO:0000256" key="2">
    <source>
        <dbReference type="ARBA" id="ARBA00010977"/>
    </source>
</evidence>
<keyword evidence="15" id="KW-1185">Reference proteome</keyword>
<evidence type="ECO:0000313" key="15">
    <source>
        <dbReference type="Proteomes" id="UP001154078"/>
    </source>
</evidence>
<keyword evidence="6" id="KW-0238">DNA-binding</keyword>
<comment type="similarity">
    <text evidence="2">Belongs to the ORC3 family.</text>
</comment>